<proteinExistence type="predicted"/>
<sequence length="69" mass="7818">MGCRNNNGNVAGAFDDNFKVKVHAHIDGEDLCRAVRRCLINDLVAGAEDDNNNDNDRDCCCHKRRRSWI</sequence>
<evidence type="ECO:0000313" key="2">
    <source>
        <dbReference type="Proteomes" id="UP000679247"/>
    </source>
</evidence>
<dbReference type="RefSeq" id="WP_214475663.1">
    <property type="nucleotide sequence ID" value="NZ_CANKUS010000013.1"/>
</dbReference>
<gene>
    <name evidence="1" type="ORF">J1899_18285</name>
</gene>
<dbReference type="Proteomes" id="UP000679247">
    <property type="component" value="Chromosome"/>
</dbReference>
<protein>
    <submittedName>
        <fullName evidence="1">Uncharacterized protein</fullName>
    </submittedName>
</protein>
<organism evidence="1 2">
    <name type="scientific">Cytobacillus gottheilii</name>
    <dbReference type="NCBI Taxonomy" id="859144"/>
    <lineage>
        <taxon>Bacteria</taxon>
        <taxon>Bacillati</taxon>
        <taxon>Bacillota</taxon>
        <taxon>Bacilli</taxon>
        <taxon>Bacillales</taxon>
        <taxon>Bacillaceae</taxon>
        <taxon>Cytobacillus</taxon>
    </lineage>
</organism>
<reference evidence="1 2" key="1">
    <citation type="submission" date="2021-03" db="EMBL/GenBank/DDBJ databases">
        <title>The first data on the complete genome of the tetrodotoxin-producing bacterium.</title>
        <authorList>
            <person name="Melnikova D.I."/>
            <person name="Nijland R."/>
            <person name="Magarlamov T.Y."/>
        </authorList>
    </citation>
    <scope>NUCLEOTIDE SEQUENCE [LARGE SCALE GENOMIC DNA]</scope>
    <source>
        <strain evidence="1 2">1839</strain>
    </source>
</reference>
<name>A0ABX8F9U3_9BACI</name>
<dbReference type="EMBL" id="CP071709">
    <property type="protein sequence ID" value="QVY60900.1"/>
    <property type="molecule type" value="Genomic_DNA"/>
</dbReference>
<evidence type="ECO:0000313" key="1">
    <source>
        <dbReference type="EMBL" id="QVY60900.1"/>
    </source>
</evidence>
<keyword evidence="2" id="KW-1185">Reference proteome</keyword>
<accession>A0ABX8F9U3</accession>